<feature type="region of interest" description="Disordered" evidence="7">
    <location>
        <begin position="213"/>
        <end position="250"/>
    </location>
</feature>
<keyword evidence="5" id="KW-1053">Target membrane</keyword>
<evidence type="ECO:0000256" key="5">
    <source>
        <dbReference type="ARBA" id="ARBA00023298"/>
    </source>
</evidence>
<evidence type="ECO:0000256" key="4">
    <source>
        <dbReference type="ARBA" id="ARBA00023028"/>
    </source>
</evidence>
<keyword evidence="4" id="KW-0800">Toxin</keyword>
<dbReference type="PRINTS" id="PR01415">
    <property type="entry name" value="ANKYRIN"/>
</dbReference>
<evidence type="ECO:0000256" key="6">
    <source>
        <dbReference type="PROSITE-ProRule" id="PRU00023"/>
    </source>
</evidence>
<keyword evidence="9" id="KW-1185">Reference proteome</keyword>
<comment type="caution">
    <text evidence="8">The sequence shown here is derived from an EMBL/GenBank/DDBJ whole genome shotgun (WGS) entry which is preliminary data.</text>
</comment>
<name>A0A1Y3B2N4_EURMA</name>
<dbReference type="GO" id="GO:0044231">
    <property type="term" value="C:host cell presynaptic membrane"/>
    <property type="evidence" value="ECO:0007669"/>
    <property type="project" value="UniProtKB-KW"/>
</dbReference>
<dbReference type="GO" id="GO:0044218">
    <property type="term" value="C:other organism cell membrane"/>
    <property type="evidence" value="ECO:0007669"/>
    <property type="project" value="UniProtKB-KW"/>
</dbReference>
<evidence type="ECO:0000256" key="7">
    <source>
        <dbReference type="SAM" id="MobiDB-lite"/>
    </source>
</evidence>
<keyword evidence="4" id="KW-0638">Presynaptic neurotoxin</keyword>
<dbReference type="InterPro" id="IPR036770">
    <property type="entry name" value="Ankyrin_rpt-contain_sf"/>
</dbReference>
<keyword evidence="4" id="KW-0528">Neurotoxin</keyword>
<dbReference type="GO" id="GO:0030837">
    <property type="term" value="P:negative regulation of actin filament polymerization"/>
    <property type="evidence" value="ECO:0007669"/>
    <property type="project" value="InterPro"/>
</dbReference>
<dbReference type="OrthoDB" id="5406014at2759"/>
<dbReference type="Pfam" id="PF12796">
    <property type="entry name" value="Ank_2"/>
    <property type="match status" value="1"/>
</dbReference>
<comment type="subcellular location">
    <subcellularLocation>
        <location evidence="1">Target cell membrane</location>
    </subcellularLocation>
</comment>
<keyword evidence="2" id="KW-0268">Exocytosis</keyword>
<dbReference type="PANTHER" id="PTHR24168:SF21">
    <property type="entry name" value="KANK, ISOFORM D"/>
    <property type="match status" value="1"/>
</dbReference>
<dbReference type="SMART" id="SM00248">
    <property type="entry name" value="ANK"/>
    <property type="match status" value="4"/>
</dbReference>
<evidence type="ECO:0000256" key="1">
    <source>
        <dbReference type="ARBA" id="ARBA00004175"/>
    </source>
</evidence>
<dbReference type="AlphaFoldDB" id="A0A1Y3B2N4"/>
<dbReference type="PROSITE" id="PS50297">
    <property type="entry name" value="ANK_REP_REGION"/>
    <property type="match status" value="3"/>
</dbReference>
<dbReference type="PROSITE" id="PS50088">
    <property type="entry name" value="ANK_REPEAT"/>
    <property type="match status" value="3"/>
</dbReference>
<gene>
    <name evidence="8" type="ORF">BLA29_008956</name>
</gene>
<dbReference type="Proteomes" id="UP000194236">
    <property type="component" value="Unassembled WGS sequence"/>
</dbReference>
<proteinExistence type="predicted"/>
<dbReference type="Gene3D" id="1.25.40.20">
    <property type="entry name" value="Ankyrin repeat-containing domain"/>
    <property type="match status" value="1"/>
</dbReference>
<feature type="repeat" description="ANK" evidence="6">
    <location>
        <begin position="48"/>
        <end position="70"/>
    </location>
</feature>
<dbReference type="SUPFAM" id="SSF48403">
    <property type="entry name" value="Ankyrin repeat"/>
    <property type="match status" value="1"/>
</dbReference>
<sequence>MAVVGKNWFRTSSSVDSDYHAVESYLDFVEKYYTIKLLEWLVNLTDSNGNTALHYAISYNNFDIVSILLDSKVCDNGYTATMLVSLAKIENELHRDIVERLFTMADINLKAKQNGQTALMLAASHGRIEITKILLECGAEINLQDNDGSTALMCAAEHGHTEVISLLLSHSDCDPLIEDNEGSTALKIALINGHNDIGVLLYAVSSPHHKRNGSFNYQNSSSISHHSVSPPSSSSSSSSSSNHSYRRQSS</sequence>
<dbReference type="GO" id="GO:0006887">
    <property type="term" value="P:exocytosis"/>
    <property type="evidence" value="ECO:0007669"/>
    <property type="project" value="UniProtKB-KW"/>
</dbReference>
<evidence type="ECO:0000313" key="9">
    <source>
        <dbReference type="Proteomes" id="UP000194236"/>
    </source>
</evidence>
<keyword evidence="5" id="KW-0472">Membrane</keyword>
<dbReference type="PANTHER" id="PTHR24168">
    <property type="entry name" value="KN MOTIF AND ANKYRIN REPEAT DOMAIN-CONTAINING"/>
    <property type="match status" value="1"/>
</dbReference>
<dbReference type="EMBL" id="MUJZ01049616">
    <property type="protein sequence ID" value="OTF73886.1"/>
    <property type="molecule type" value="Genomic_DNA"/>
</dbReference>
<dbReference type="Pfam" id="PF13857">
    <property type="entry name" value="Ank_5"/>
    <property type="match status" value="1"/>
</dbReference>
<dbReference type="GO" id="GO:0005737">
    <property type="term" value="C:cytoplasm"/>
    <property type="evidence" value="ECO:0007669"/>
    <property type="project" value="TreeGrafter"/>
</dbReference>
<feature type="compositionally biased region" description="Low complexity" evidence="7">
    <location>
        <begin position="217"/>
        <end position="243"/>
    </location>
</feature>
<organism evidence="8 9">
    <name type="scientific">Euroglyphus maynei</name>
    <name type="common">Mayne's house dust mite</name>
    <dbReference type="NCBI Taxonomy" id="6958"/>
    <lineage>
        <taxon>Eukaryota</taxon>
        <taxon>Metazoa</taxon>
        <taxon>Ecdysozoa</taxon>
        <taxon>Arthropoda</taxon>
        <taxon>Chelicerata</taxon>
        <taxon>Arachnida</taxon>
        <taxon>Acari</taxon>
        <taxon>Acariformes</taxon>
        <taxon>Sarcoptiformes</taxon>
        <taxon>Astigmata</taxon>
        <taxon>Psoroptidia</taxon>
        <taxon>Analgoidea</taxon>
        <taxon>Pyroglyphidae</taxon>
        <taxon>Pyroglyphinae</taxon>
        <taxon>Euroglyphus</taxon>
    </lineage>
</organism>
<keyword evidence="3" id="KW-1052">Target cell membrane</keyword>
<dbReference type="GO" id="GO:0005856">
    <property type="term" value="C:cytoskeleton"/>
    <property type="evidence" value="ECO:0007669"/>
    <property type="project" value="TreeGrafter"/>
</dbReference>
<protein>
    <submittedName>
        <fullName evidence="8">Ankyrin repeat domain containing protein</fullName>
    </submittedName>
</protein>
<evidence type="ECO:0000256" key="2">
    <source>
        <dbReference type="ARBA" id="ARBA00022483"/>
    </source>
</evidence>
<evidence type="ECO:0000313" key="8">
    <source>
        <dbReference type="EMBL" id="OTF73886.1"/>
    </source>
</evidence>
<dbReference type="InterPro" id="IPR047184">
    <property type="entry name" value="KANK1-4"/>
</dbReference>
<reference evidence="8 9" key="1">
    <citation type="submission" date="2017-03" db="EMBL/GenBank/DDBJ databases">
        <title>Genome Survey of Euroglyphus maynei.</title>
        <authorList>
            <person name="Arlian L.G."/>
            <person name="Morgan M.S."/>
            <person name="Rider S.D."/>
        </authorList>
    </citation>
    <scope>NUCLEOTIDE SEQUENCE [LARGE SCALE GENOMIC DNA]</scope>
    <source>
        <strain evidence="8">Arlian Lab</strain>
        <tissue evidence="8">Whole body</tissue>
    </source>
</reference>
<feature type="repeat" description="ANK" evidence="6">
    <location>
        <begin position="147"/>
        <end position="171"/>
    </location>
</feature>
<accession>A0A1Y3B2N4</accession>
<keyword evidence="6" id="KW-0040">ANK repeat</keyword>
<dbReference type="InterPro" id="IPR002110">
    <property type="entry name" value="Ankyrin_rpt"/>
</dbReference>
<evidence type="ECO:0000256" key="3">
    <source>
        <dbReference type="ARBA" id="ARBA00022537"/>
    </source>
</evidence>
<feature type="repeat" description="ANK" evidence="6">
    <location>
        <begin position="114"/>
        <end position="146"/>
    </location>
</feature>